<sequence>MRSFHFMNNTMLKAHQSFLLILLTIIVTQSYAISSCIPNTPCQCYLTQYSLKLLNCSYALSDLLIPDSKITQNITRIIATNAFIRWPSQLCKYSNIQILDLSGSYFNFQFIDLSCLTHLIHLNLSNTQLHEIPHFKNDVSNHLQILDLSNNHFKTIDGIYFQSLNNLISLFLQNNPIESIAHLEVLFNLANIESINLISSNLDLTLKQPLTLNQWNDIVRTWNNTSKSFSIRMKNIPLQTIIPAADKFQTISIDSMKIILKTLVNSTFITMYNTPKCDCSNLRTYQRMFSFVDHQRKYSSSLFQSTTCLMSDRITHARLFDRRTYIDLRCPLLGRMSFFPLLASSSTSSHNTLVHFVVFCLFLLCIKKKI</sequence>
<dbReference type="PROSITE" id="PS51450">
    <property type="entry name" value="LRR"/>
    <property type="match status" value="2"/>
</dbReference>
<dbReference type="SUPFAM" id="SSF52058">
    <property type="entry name" value="L domain-like"/>
    <property type="match status" value="1"/>
</dbReference>
<dbReference type="InterPro" id="IPR032675">
    <property type="entry name" value="LRR_dom_sf"/>
</dbReference>
<dbReference type="EMBL" id="CAJNRE010013275">
    <property type="protein sequence ID" value="CAF2117574.1"/>
    <property type="molecule type" value="Genomic_DNA"/>
</dbReference>
<evidence type="ECO:0000256" key="2">
    <source>
        <dbReference type="ARBA" id="ARBA00022737"/>
    </source>
</evidence>
<keyword evidence="1" id="KW-0433">Leucine-rich repeat</keyword>
<dbReference type="Gene3D" id="3.80.10.10">
    <property type="entry name" value="Ribonuclease Inhibitor"/>
    <property type="match status" value="1"/>
</dbReference>
<reference evidence="4" key="1">
    <citation type="submission" date="2021-02" db="EMBL/GenBank/DDBJ databases">
        <authorList>
            <person name="Nowell W R."/>
        </authorList>
    </citation>
    <scope>NUCLEOTIDE SEQUENCE</scope>
</reference>
<dbReference type="Pfam" id="PF12799">
    <property type="entry name" value="LRR_4"/>
    <property type="match status" value="1"/>
</dbReference>
<dbReference type="Proteomes" id="UP000663824">
    <property type="component" value="Unassembled WGS sequence"/>
</dbReference>
<protein>
    <submittedName>
        <fullName evidence="4">Uncharacterized protein</fullName>
    </submittedName>
</protein>
<feature type="chain" id="PRO_5032878320" evidence="3">
    <location>
        <begin position="33"/>
        <end position="370"/>
    </location>
</feature>
<evidence type="ECO:0000256" key="3">
    <source>
        <dbReference type="SAM" id="SignalP"/>
    </source>
</evidence>
<dbReference type="PANTHER" id="PTHR46652:SF3">
    <property type="entry name" value="LEUCINE-RICH REPEAT-CONTAINING PROTEIN 9"/>
    <property type="match status" value="1"/>
</dbReference>
<dbReference type="AlphaFoldDB" id="A0A816VAF7"/>
<dbReference type="PANTHER" id="PTHR46652">
    <property type="entry name" value="LEUCINE-RICH REPEAT AND IQ DOMAIN-CONTAINING PROTEIN 1-RELATED"/>
    <property type="match status" value="1"/>
</dbReference>
<organism evidence="4 5">
    <name type="scientific">Rotaria magnacalcarata</name>
    <dbReference type="NCBI Taxonomy" id="392030"/>
    <lineage>
        <taxon>Eukaryota</taxon>
        <taxon>Metazoa</taxon>
        <taxon>Spiralia</taxon>
        <taxon>Gnathifera</taxon>
        <taxon>Rotifera</taxon>
        <taxon>Eurotatoria</taxon>
        <taxon>Bdelloidea</taxon>
        <taxon>Philodinida</taxon>
        <taxon>Philodinidae</taxon>
        <taxon>Rotaria</taxon>
    </lineage>
</organism>
<comment type="caution">
    <text evidence="4">The sequence shown here is derived from an EMBL/GenBank/DDBJ whole genome shotgun (WGS) entry which is preliminary data.</text>
</comment>
<keyword evidence="2" id="KW-0677">Repeat</keyword>
<name>A0A816VAF7_9BILA</name>
<dbReference type="InterPro" id="IPR001611">
    <property type="entry name" value="Leu-rich_rpt"/>
</dbReference>
<dbReference type="InterPro" id="IPR050836">
    <property type="entry name" value="SDS22/Internalin_LRR"/>
</dbReference>
<feature type="signal peptide" evidence="3">
    <location>
        <begin position="1"/>
        <end position="32"/>
    </location>
</feature>
<keyword evidence="3" id="KW-0732">Signal</keyword>
<proteinExistence type="predicted"/>
<gene>
    <name evidence="4" type="ORF">MBJ925_LOCUS25298</name>
</gene>
<evidence type="ECO:0000256" key="1">
    <source>
        <dbReference type="ARBA" id="ARBA00022614"/>
    </source>
</evidence>
<accession>A0A816VAF7</accession>
<dbReference type="InterPro" id="IPR025875">
    <property type="entry name" value="Leu-rich_rpt_4"/>
</dbReference>
<evidence type="ECO:0000313" key="4">
    <source>
        <dbReference type="EMBL" id="CAF2117574.1"/>
    </source>
</evidence>
<evidence type="ECO:0000313" key="5">
    <source>
        <dbReference type="Proteomes" id="UP000663824"/>
    </source>
</evidence>